<evidence type="ECO:0000256" key="1">
    <source>
        <dbReference type="SAM" id="MobiDB-lite"/>
    </source>
</evidence>
<dbReference type="Proteomes" id="UP001305521">
    <property type="component" value="Chromosome"/>
</dbReference>
<keyword evidence="2" id="KW-0732">Signal</keyword>
<gene>
    <name evidence="3" type="ORF">R9Z33_23700</name>
</gene>
<accession>A0ABZ0PH90</accession>
<organism evidence="3 4">
    <name type="scientific">Sediminicoccus rosea</name>
    <dbReference type="NCBI Taxonomy" id="1225128"/>
    <lineage>
        <taxon>Bacteria</taxon>
        <taxon>Pseudomonadati</taxon>
        <taxon>Pseudomonadota</taxon>
        <taxon>Alphaproteobacteria</taxon>
        <taxon>Acetobacterales</taxon>
        <taxon>Roseomonadaceae</taxon>
        <taxon>Sediminicoccus</taxon>
    </lineage>
</organism>
<dbReference type="RefSeq" id="WP_318649048.1">
    <property type="nucleotide sequence ID" value="NZ_CP137852.1"/>
</dbReference>
<feature type="signal peptide" evidence="2">
    <location>
        <begin position="1"/>
        <end position="20"/>
    </location>
</feature>
<sequence>MRHLPLAAALLLAVSVPALAHHGENHPAPNLMAQATVPDSIQELQRQRRNPDVPPGVQAQRRDAADADAASLDDAAAQLRAAGTALRAGRAGQANEFLERAESRLLTRSTVPAQAGQPVQTGPVGHIAAARAALFANDRGKAQSEIEAALAALNRPAPARRARP</sequence>
<keyword evidence="4" id="KW-1185">Reference proteome</keyword>
<evidence type="ECO:0008006" key="5">
    <source>
        <dbReference type="Google" id="ProtNLM"/>
    </source>
</evidence>
<dbReference type="EMBL" id="CP137852">
    <property type="protein sequence ID" value="WPB85083.1"/>
    <property type="molecule type" value="Genomic_DNA"/>
</dbReference>
<evidence type="ECO:0000256" key="2">
    <source>
        <dbReference type="SAM" id="SignalP"/>
    </source>
</evidence>
<reference evidence="3 4" key="1">
    <citation type="submission" date="2023-11" db="EMBL/GenBank/DDBJ databases">
        <title>Arctic aerobic anoxygenic photoheterotroph Sediminicoccus rosea KRV36 adapts its photosynthesis to long days of polar summer.</title>
        <authorList>
            <person name="Tomasch J."/>
            <person name="Kopejtka K."/>
            <person name="Bily T."/>
            <person name="Gardiner A.T."/>
            <person name="Gardian Z."/>
            <person name="Shivaramu S."/>
            <person name="Koblizek M."/>
            <person name="Engelhardt F."/>
            <person name="Kaftan D."/>
        </authorList>
    </citation>
    <scope>NUCLEOTIDE SEQUENCE [LARGE SCALE GENOMIC DNA]</scope>
    <source>
        <strain evidence="3 4">R-30</strain>
    </source>
</reference>
<proteinExistence type="predicted"/>
<name>A0ABZ0PH90_9PROT</name>
<feature type="chain" id="PRO_5046056000" description="DUF4398 domain-containing protein" evidence="2">
    <location>
        <begin position="21"/>
        <end position="164"/>
    </location>
</feature>
<protein>
    <recommendedName>
        <fullName evidence="5">DUF4398 domain-containing protein</fullName>
    </recommendedName>
</protein>
<feature type="region of interest" description="Disordered" evidence="1">
    <location>
        <begin position="45"/>
        <end position="71"/>
    </location>
</feature>
<evidence type="ECO:0000313" key="3">
    <source>
        <dbReference type="EMBL" id="WPB85083.1"/>
    </source>
</evidence>
<evidence type="ECO:0000313" key="4">
    <source>
        <dbReference type="Proteomes" id="UP001305521"/>
    </source>
</evidence>